<accession>A0AAV7MMV2</accession>
<organism evidence="2 3">
    <name type="scientific">Pleurodeles waltl</name>
    <name type="common">Iberian ribbed newt</name>
    <dbReference type="NCBI Taxonomy" id="8319"/>
    <lineage>
        <taxon>Eukaryota</taxon>
        <taxon>Metazoa</taxon>
        <taxon>Chordata</taxon>
        <taxon>Craniata</taxon>
        <taxon>Vertebrata</taxon>
        <taxon>Euteleostomi</taxon>
        <taxon>Amphibia</taxon>
        <taxon>Batrachia</taxon>
        <taxon>Caudata</taxon>
        <taxon>Salamandroidea</taxon>
        <taxon>Salamandridae</taxon>
        <taxon>Pleurodelinae</taxon>
        <taxon>Pleurodeles</taxon>
    </lineage>
</organism>
<name>A0AAV7MMV2_PLEWA</name>
<reference evidence="2" key="1">
    <citation type="journal article" date="2022" name="bioRxiv">
        <title>Sequencing and chromosome-scale assembly of the giantPleurodeles waltlgenome.</title>
        <authorList>
            <person name="Brown T."/>
            <person name="Elewa A."/>
            <person name="Iarovenko S."/>
            <person name="Subramanian E."/>
            <person name="Araus A.J."/>
            <person name="Petzold A."/>
            <person name="Susuki M."/>
            <person name="Suzuki K.-i.T."/>
            <person name="Hayashi T."/>
            <person name="Toyoda A."/>
            <person name="Oliveira C."/>
            <person name="Osipova E."/>
            <person name="Leigh N.D."/>
            <person name="Simon A."/>
            <person name="Yun M.H."/>
        </authorList>
    </citation>
    <scope>NUCLEOTIDE SEQUENCE</scope>
    <source>
        <strain evidence="2">20211129_DDA</strain>
        <tissue evidence="2">Liver</tissue>
    </source>
</reference>
<evidence type="ECO:0000313" key="2">
    <source>
        <dbReference type="EMBL" id="KAJ1104504.1"/>
    </source>
</evidence>
<evidence type="ECO:0000256" key="1">
    <source>
        <dbReference type="SAM" id="Coils"/>
    </source>
</evidence>
<sequence>MDRMSERLDKQAERLDQAERGRLSALERELAQLELEQELNAYERTLGRIRAKLTEFQDTAGQRFNTWGNMLWLGCMGKGRGQDQPQ</sequence>
<feature type="coiled-coil region" evidence="1">
    <location>
        <begin position="1"/>
        <end position="59"/>
    </location>
</feature>
<keyword evidence="3" id="KW-1185">Reference proteome</keyword>
<comment type="caution">
    <text evidence="2">The sequence shown here is derived from an EMBL/GenBank/DDBJ whole genome shotgun (WGS) entry which is preliminary data.</text>
</comment>
<keyword evidence="1" id="KW-0175">Coiled coil</keyword>
<dbReference type="EMBL" id="JANPWB010000013">
    <property type="protein sequence ID" value="KAJ1104504.1"/>
    <property type="molecule type" value="Genomic_DNA"/>
</dbReference>
<dbReference type="Proteomes" id="UP001066276">
    <property type="component" value="Chromosome 9"/>
</dbReference>
<gene>
    <name evidence="2" type="ORF">NDU88_001915</name>
</gene>
<evidence type="ECO:0000313" key="3">
    <source>
        <dbReference type="Proteomes" id="UP001066276"/>
    </source>
</evidence>
<dbReference type="AlphaFoldDB" id="A0AAV7MMV2"/>
<proteinExistence type="predicted"/>
<protein>
    <submittedName>
        <fullName evidence="2">Uncharacterized protein</fullName>
    </submittedName>
</protein>